<dbReference type="Proteomes" id="UP000198341">
    <property type="component" value="Chromosome 8"/>
</dbReference>
<evidence type="ECO:0000256" key="5">
    <source>
        <dbReference type="ARBA" id="ARBA00022786"/>
    </source>
</evidence>
<dbReference type="PROSITE" id="PS00973">
    <property type="entry name" value="USP_2"/>
    <property type="match status" value="1"/>
</dbReference>
<organism evidence="11 12">
    <name type="scientific">Bathycoccus prasinos</name>
    <dbReference type="NCBI Taxonomy" id="41875"/>
    <lineage>
        <taxon>Eukaryota</taxon>
        <taxon>Viridiplantae</taxon>
        <taxon>Chlorophyta</taxon>
        <taxon>Mamiellophyceae</taxon>
        <taxon>Mamiellales</taxon>
        <taxon>Bathycoccaceae</taxon>
        <taxon>Bathycoccus</taxon>
    </lineage>
</organism>
<dbReference type="SUPFAM" id="SSF143791">
    <property type="entry name" value="DUSP-like"/>
    <property type="match status" value="1"/>
</dbReference>
<dbReference type="PROSITE" id="PS50235">
    <property type="entry name" value="USP_3"/>
    <property type="match status" value="1"/>
</dbReference>
<dbReference type="KEGG" id="bpg:Bathy08g01510"/>
<dbReference type="EMBL" id="FO082271">
    <property type="protein sequence ID" value="CCO17955.1"/>
    <property type="molecule type" value="Genomic_DNA"/>
</dbReference>
<proteinExistence type="inferred from homology"/>
<gene>
    <name evidence="11" type="ORF">Bathy08g01510</name>
</gene>
<evidence type="ECO:0000256" key="2">
    <source>
        <dbReference type="ARBA" id="ARBA00009085"/>
    </source>
</evidence>
<feature type="compositionally biased region" description="Gly residues" evidence="8">
    <location>
        <begin position="9"/>
        <end position="18"/>
    </location>
</feature>
<dbReference type="InterPro" id="IPR035927">
    <property type="entry name" value="DUSP-like_sf"/>
</dbReference>
<dbReference type="GeneID" id="19014130"/>
<sequence length="1264" mass="141481">MTRLAGDEAPGGGNGGGDNNNDDDRINDEEKKRNHPMNNNNNNNNNPSLLGGNKPSLKKKKELLSEIENLERSFSWPRENDRCALVPKRWYDQCLSYLKEENGASSPGPMDNSCLLDDVDDDARGGGEGEEEEGKNVFGQLTPKLKQNLKENVDYAVVREETAEMLTNWFGMVRNLTTTTHVLRRCVGERESGFVENSSANSNAVSPRKFTRRGGAVSTANNAKRAARCEVYRPKVTLVYHEPSSYSNNDSSVEQQQQQQGFLARLNPFTSSSSAAPPPSKEAKVRKAIMYASANDTIGDMQDVARKAFLINDDDTNKRIKLFDFTGGLKGEVDLCDAFLEKKVSGDDANGAFSISDGQEVLVEIVNDEEEDDLVDKEKINEEIRNAFQNHHSSVEEERRRLPMTTTIGTQTFETFDDDDADLYGSEPQLDKPMTDIDQTIANTISSHTHKNALNEDDATMANDSDRAPKRMTLEPIALPSTSHSFGLASPKNDVETDRAKQKHGSRGKAGLQNLGNTCFMNSALQCLSHTSMLTDAFLSNAYVEDINEDNPIGMGGKLAKEYAKLITALWRDGAVSVAPRAFKSALAKFAPQFSGYNQQDAQELLAFLLDGLHEDLNRVKVKPYVEEKDATGRTDADVAKEHWENHLARNNSRIVDAFQGQYKSTLVCPDCENRSVKFDPFMYLTVPLPTTRERELKVTILFCDQPGLKPMKVVVVVDNEGSVKDLEKNLFETLAGEIEEDIGEISDSTHRWVIADIFKAKVYKFFDSDAKLREISDKDVVFAYCLPKTKENKNEDELFALVCHRKPLAQATKSPYFRSSYSGYETRASSIATTHDENELIGFPFLIPTSAASEDTMEAKEAIEDWMEKFSIAHFSSSTREKDGEDAASTEDVAMGEDEKQKEDPQRAEYLEKCAGKSFALRKSLAEWYEPGQTNAELLKKKSSEDDAVTLDSTKSGTFSLSNFYGNTTNTVSDSSPDKQEERATSSLPNISDKSAPIFAYWKKNQESAFEKCVRKHDSLLEFEKRNLGPATAVKKTPLSACMEHFIKEEPLGEDDMWYCGKCKKHVPAKCSMNIWRAPPILILHLKRFSYSRSWRDKIDVKIDYPLEDFDISPFIAEDALFFDEDSDLPKSTVYDLYAVVNHYGSMGGGHYTAYAKHAESGSWHSYDDSTCRPIDVNSVQESNAGYVLFYKRKDFEMHRPMSRVDLSLEEEEGGGGGNNHHNDFFGQQTQNEDESDDPDFVLGAHGEEFDNESLLDTMDVSS</sequence>
<feature type="compositionally biased region" description="Low complexity" evidence="8">
    <location>
        <begin position="38"/>
        <end position="55"/>
    </location>
</feature>
<accession>K8EZP2</accession>
<feature type="domain" description="USP" evidence="9">
    <location>
        <begin position="510"/>
        <end position="1195"/>
    </location>
</feature>
<dbReference type="PANTHER" id="PTHR21646">
    <property type="entry name" value="UBIQUITIN CARBOXYL-TERMINAL HYDROLASE"/>
    <property type="match status" value="1"/>
</dbReference>
<reference evidence="11 12" key="1">
    <citation type="submission" date="2011-10" db="EMBL/GenBank/DDBJ databases">
        <authorList>
            <person name="Genoscope - CEA"/>
        </authorList>
    </citation>
    <scope>NUCLEOTIDE SEQUENCE [LARGE SCALE GENOMIC DNA]</scope>
    <source>
        <strain evidence="11 12">RCC 1105</strain>
    </source>
</reference>
<dbReference type="PANTHER" id="PTHR21646:SF24">
    <property type="entry name" value="UBIQUITIN CARBOXYL-TERMINAL HYDROLASE"/>
    <property type="match status" value="1"/>
</dbReference>
<evidence type="ECO:0000259" key="10">
    <source>
        <dbReference type="PROSITE" id="PS51283"/>
    </source>
</evidence>
<dbReference type="Gene3D" id="3.90.70.10">
    <property type="entry name" value="Cysteine proteinases"/>
    <property type="match status" value="2"/>
</dbReference>
<dbReference type="InterPro" id="IPR006615">
    <property type="entry name" value="Pept_C19_DUSP"/>
</dbReference>
<dbReference type="PROSITE" id="PS00972">
    <property type="entry name" value="USP_1"/>
    <property type="match status" value="1"/>
</dbReference>
<dbReference type="PROSITE" id="PS51283">
    <property type="entry name" value="DUSP"/>
    <property type="match status" value="1"/>
</dbReference>
<feature type="domain" description="DUSP" evidence="10">
    <location>
        <begin position="55"/>
        <end position="187"/>
    </location>
</feature>
<protein>
    <recommendedName>
        <fullName evidence="3">ubiquitinyl hydrolase 1</fullName>
        <ecNumber evidence="3">3.4.19.12</ecNumber>
    </recommendedName>
</protein>
<keyword evidence="4" id="KW-0645">Protease</keyword>
<feature type="compositionally biased region" description="Basic and acidic residues" evidence="8">
    <location>
        <begin position="22"/>
        <end position="32"/>
    </location>
</feature>
<feature type="region of interest" description="Disordered" evidence="8">
    <location>
        <begin position="479"/>
        <end position="509"/>
    </location>
</feature>
<evidence type="ECO:0000256" key="4">
    <source>
        <dbReference type="ARBA" id="ARBA00022670"/>
    </source>
</evidence>
<feature type="region of interest" description="Disordered" evidence="8">
    <location>
        <begin position="971"/>
        <end position="991"/>
    </location>
</feature>
<evidence type="ECO:0000259" key="9">
    <source>
        <dbReference type="PROSITE" id="PS50235"/>
    </source>
</evidence>
<dbReference type="STRING" id="41875.K8EZP2"/>
<dbReference type="GO" id="GO:0006508">
    <property type="term" value="P:proteolysis"/>
    <property type="evidence" value="ECO:0007669"/>
    <property type="project" value="UniProtKB-KW"/>
</dbReference>
<dbReference type="Gene3D" id="3.30.2230.10">
    <property type="entry name" value="DUSP-like"/>
    <property type="match status" value="1"/>
</dbReference>
<comment type="catalytic activity">
    <reaction evidence="1">
        <text>Thiol-dependent hydrolysis of ester, thioester, amide, peptide and isopeptide bonds formed by the C-terminal Gly of ubiquitin (a 76-residue protein attached to proteins as an intracellular targeting signal).</text>
        <dbReference type="EC" id="3.4.19.12"/>
    </reaction>
</comment>
<dbReference type="GO" id="GO:0016579">
    <property type="term" value="P:protein deubiquitination"/>
    <property type="evidence" value="ECO:0007669"/>
    <property type="project" value="InterPro"/>
</dbReference>
<keyword evidence="7" id="KW-0788">Thiol protease</keyword>
<dbReference type="RefSeq" id="XP_007511834.1">
    <property type="nucleotide sequence ID" value="XM_007511772.1"/>
</dbReference>
<feature type="region of interest" description="Disordered" evidence="8">
    <location>
        <begin position="878"/>
        <end position="908"/>
    </location>
</feature>
<evidence type="ECO:0000256" key="1">
    <source>
        <dbReference type="ARBA" id="ARBA00000707"/>
    </source>
</evidence>
<comment type="similarity">
    <text evidence="2">Belongs to the peptidase C19 family.</text>
</comment>
<keyword evidence="6" id="KW-0378">Hydrolase</keyword>
<dbReference type="Pfam" id="PF06337">
    <property type="entry name" value="DUSP"/>
    <property type="match status" value="1"/>
</dbReference>
<feature type="region of interest" description="Disordered" evidence="8">
    <location>
        <begin position="1211"/>
        <end position="1264"/>
    </location>
</feature>
<dbReference type="Pfam" id="PF00443">
    <property type="entry name" value="UCH"/>
    <property type="match status" value="1"/>
</dbReference>
<evidence type="ECO:0000313" key="11">
    <source>
        <dbReference type="EMBL" id="CCO17955.1"/>
    </source>
</evidence>
<feature type="region of interest" description="Disordered" evidence="8">
    <location>
        <begin position="1"/>
        <end position="56"/>
    </location>
</feature>
<dbReference type="SUPFAM" id="SSF54001">
    <property type="entry name" value="Cysteine proteinases"/>
    <property type="match status" value="1"/>
</dbReference>
<evidence type="ECO:0000313" key="12">
    <source>
        <dbReference type="Proteomes" id="UP000198341"/>
    </source>
</evidence>
<keyword evidence="5" id="KW-0833">Ubl conjugation pathway</keyword>
<feature type="compositionally biased region" description="Basic and acidic residues" evidence="8">
    <location>
        <begin position="898"/>
        <end position="908"/>
    </location>
</feature>
<dbReference type="InterPro" id="IPR038765">
    <property type="entry name" value="Papain-like_cys_pep_sf"/>
</dbReference>
<dbReference type="EC" id="3.4.19.12" evidence="3"/>
<dbReference type="CDD" id="cd02674">
    <property type="entry name" value="Peptidase_C19R"/>
    <property type="match status" value="1"/>
</dbReference>
<dbReference type="AlphaFoldDB" id="K8EZP2"/>
<dbReference type="InterPro" id="IPR050185">
    <property type="entry name" value="Ub_carboxyl-term_hydrolase"/>
</dbReference>
<dbReference type="InterPro" id="IPR028889">
    <property type="entry name" value="USP"/>
</dbReference>
<dbReference type="eggNOG" id="KOG1870">
    <property type="taxonomic scope" value="Eukaryota"/>
</dbReference>
<evidence type="ECO:0000256" key="8">
    <source>
        <dbReference type="SAM" id="MobiDB-lite"/>
    </source>
</evidence>
<dbReference type="OrthoDB" id="292964at2759"/>
<keyword evidence="12" id="KW-1185">Reference proteome</keyword>
<dbReference type="InterPro" id="IPR001394">
    <property type="entry name" value="Peptidase_C19_UCH"/>
</dbReference>
<evidence type="ECO:0000256" key="6">
    <source>
        <dbReference type="ARBA" id="ARBA00022801"/>
    </source>
</evidence>
<name>K8EZP2_9CHLO</name>
<dbReference type="GO" id="GO:0004843">
    <property type="term" value="F:cysteine-type deubiquitinase activity"/>
    <property type="evidence" value="ECO:0007669"/>
    <property type="project" value="UniProtKB-EC"/>
</dbReference>
<evidence type="ECO:0000256" key="7">
    <source>
        <dbReference type="ARBA" id="ARBA00022807"/>
    </source>
</evidence>
<evidence type="ECO:0000256" key="3">
    <source>
        <dbReference type="ARBA" id="ARBA00012759"/>
    </source>
</evidence>
<dbReference type="InterPro" id="IPR018200">
    <property type="entry name" value="USP_CS"/>
</dbReference>